<accession>A0ABS9TVY4</accession>
<gene>
    <name evidence="4" type="ORF">MMF94_42600</name>
</gene>
<keyword evidence="2" id="KW-0479">Metal-binding</keyword>
<comment type="caution">
    <text evidence="4">The sequence shown here is derived from an EMBL/GenBank/DDBJ whole genome shotgun (WGS) entry which is preliminary data.</text>
</comment>
<dbReference type="PANTHER" id="PTHR42796">
    <property type="entry name" value="FUMARYLACETOACETATE HYDROLASE DOMAIN-CONTAINING PROTEIN 2A-RELATED"/>
    <property type="match status" value="1"/>
</dbReference>
<evidence type="ECO:0000256" key="2">
    <source>
        <dbReference type="ARBA" id="ARBA00022723"/>
    </source>
</evidence>
<dbReference type="SUPFAM" id="SSF56529">
    <property type="entry name" value="FAH"/>
    <property type="match status" value="1"/>
</dbReference>
<reference evidence="4 5" key="1">
    <citation type="submission" date="2022-03" db="EMBL/GenBank/DDBJ databases">
        <title>Pseudonocardia alaer sp. nov., a novel actinomycete isolated from reed forest soil.</title>
        <authorList>
            <person name="Wang L."/>
        </authorList>
    </citation>
    <scope>NUCLEOTIDE SEQUENCE [LARGE SCALE GENOMIC DNA]</scope>
    <source>
        <strain evidence="4 5">Y-16303</strain>
    </source>
</reference>
<keyword evidence="5" id="KW-1185">Reference proteome</keyword>
<organism evidence="4 5">
    <name type="scientific">Pseudonocardia alaniniphila</name>
    <dbReference type="NCBI Taxonomy" id="75291"/>
    <lineage>
        <taxon>Bacteria</taxon>
        <taxon>Bacillati</taxon>
        <taxon>Actinomycetota</taxon>
        <taxon>Actinomycetes</taxon>
        <taxon>Pseudonocardiales</taxon>
        <taxon>Pseudonocardiaceae</taxon>
        <taxon>Pseudonocardia</taxon>
    </lineage>
</organism>
<dbReference type="RefSeq" id="WP_241043205.1">
    <property type="nucleotide sequence ID" value="NZ_BAAAJF010000051.1"/>
</dbReference>
<evidence type="ECO:0000313" key="5">
    <source>
        <dbReference type="Proteomes" id="UP001299970"/>
    </source>
</evidence>
<dbReference type="Proteomes" id="UP001299970">
    <property type="component" value="Unassembled WGS sequence"/>
</dbReference>
<proteinExistence type="inferred from homology"/>
<dbReference type="EMBL" id="JAKXMK010000071">
    <property type="protein sequence ID" value="MCH6172401.1"/>
    <property type="molecule type" value="Genomic_DNA"/>
</dbReference>
<dbReference type="InterPro" id="IPR051121">
    <property type="entry name" value="FAH"/>
</dbReference>
<keyword evidence="4" id="KW-0378">Hydrolase</keyword>
<dbReference type="PANTHER" id="PTHR42796:SF4">
    <property type="entry name" value="FUMARYLACETOACETATE HYDROLASE DOMAIN-CONTAINING PROTEIN 2A"/>
    <property type="match status" value="1"/>
</dbReference>
<name>A0ABS9TVY4_9PSEU</name>
<evidence type="ECO:0000313" key="4">
    <source>
        <dbReference type="EMBL" id="MCH6172401.1"/>
    </source>
</evidence>
<protein>
    <submittedName>
        <fullName evidence="4">Fumarylacetoacetate hydrolase family protein</fullName>
    </submittedName>
</protein>
<evidence type="ECO:0000259" key="3">
    <source>
        <dbReference type="Pfam" id="PF01557"/>
    </source>
</evidence>
<sequence>MYLYRTAQGLARRVGDELELLDLPHPDVKALLEDDIELASTARVLDRVPLAGIDALTPVPRPGKIVIAGANYRDHLIEAGMPIPEAALFTIVPSELIFEGLVVGPAAPLVLPAEAPDQVDYEAEVAVVVGRAGQDIPVEDGWRHVGGLVVANDVSARDVQLKGFTDGVITDDAQVRRGKIFPSFKAAGPALVTVDELALPLDLAITTRVNGELRQDSRTSEMLFSIPEVLATVSATVPLEVGDLVLTGTPAGAAVGSGKYLRAGDVVEIEVESLGRLCSEVVVGR</sequence>
<comment type="similarity">
    <text evidence="1">Belongs to the FAH family.</text>
</comment>
<dbReference type="Gene3D" id="3.90.850.10">
    <property type="entry name" value="Fumarylacetoacetase-like, C-terminal domain"/>
    <property type="match status" value="1"/>
</dbReference>
<dbReference type="Pfam" id="PF01557">
    <property type="entry name" value="FAA_hydrolase"/>
    <property type="match status" value="1"/>
</dbReference>
<evidence type="ECO:0000256" key="1">
    <source>
        <dbReference type="ARBA" id="ARBA00010211"/>
    </source>
</evidence>
<dbReference type="InterPro" id="IPR036663">
    <property type="entry name" value="Fumarylacetoacetase_C_sf"/>
</dbReference>
<dbReference type="GO" id="GO:0016787">
    <property type="term" value="F:hydrolase activity"/>
    <property type="evidence" value="ECO:0007669"/>
    <property type="project" value="UniProtKB-KW"/>
</dbReference>
<dbReference type="InterPro" id="IPR011234">
    <property type="entry name" value="Fumarylacetoacetase-like_C"/>
</dbReference>
<feature type="domain" description="Fumarylacetoacetase-like C-terminal" evidence="3">
    <location>
        <begin position="64"/>
        <end position="282"/>
    </location>
</feature>